<evidence type="ECO:0000259" key="4">
    <source>
        <dbReference type="PROSITE" id="PS50887"/>
    </source>
</evidence>
<dbReference type="NCBIfam" id="TIGR00254">
    <property type="entry name" value="GGDEF"/>
    <property type="match status" value="1"/>
</dbReference>
<accession>A0A3N0VAG1</accession>
<evidence type="ECO:0000259" key="2">
    <source>
        <dbReference type="PROSITE" id="PS50110"/>
    </source>
</evidence>
<dbReference type="InterPro" id="IPR001633">
    <property type="entry name" value="EAL_dom"/>
</dbReference>
<dbReference type="SMART" id="SM00267">
    <property type="entry name" value="GGDEF"/>
    <property type="match status" value="1"/>
</dbReference>
<dbReference type="InterPro" id="IPR011006">
    <property type="entry name" value="CheY-like_superfamily"/>
</dbReference>
<dbReference type="AlphaFoldDB" id="A0A3N0VAG1"/>
<dbReference type="SUPFAM" id="SSF55073">
    <property type="entry name" value="Nucleotide cyclase"/>
    <property type="match status" value="1"/>
</dbReference>
<dbReference type="PROSITE" id="PS50887">
    <property type="entry name" value="GGDEF"/>
    <property type="match status" value="1"/>
</dbReference>
<dbReference type="InterPro" id="IPR000160">
    <property type="entry name" value="GGDEF_dom"/>
</dbReference>
<dbReference type="InterPro" id="IPR001789">
    <property type="entry name" value="Sig_transdc_resp-reg_receiver"/>
</dbReference>
<dbReference type="InterPro" id="IPR029787">
    <property type="entry name" value="Nucleotide_cyclase"/>
</dbReference>
<keyword evidence="1" id="KW-0597">Phosphoprotein</keyword>
<dbReference type="InParanoid" id="A0A3N0VAG1"/>
<dbReference type="PANTHER" id="PTHR33121">
    <property type="entry name" value="CYCLIC DI-GMP PHOSPHODIESTERASE PDEF"/>
    <property type="match status" value="1"/>
</dbReference>
<dbReference type="Gene3D" id="3.30.70.270">
    <property type="match status" value="1"/>
</dbReference>
<dbReference type="SUPFAM" id="SSF52172">
    <property type="entry name" value="CheY-like"/>
    <property type="match status" value="1"/>
</dbReference>
<name>A0A3N0VAG1_9GAMM</name>
<dbReference type="PROSITE" id="PS50110">
    <property type="entry name" value="RESPONSE_REGULATORY"/>
    <property type="match status" value="1"/>
</dbReference>
<dbReference type="Gene3D" id="3.40.50.2300">
    <property type="match status" value="1"/>
</dbReference>
<dbReference type="Pfam" id="PF00990">
    <property type="entry name" value="GGDEF"/>
    <property type="match status" value="1"/>
</dbReference>
<dbReference type="InterPro" id="IPR050706">
    <property type="entry name" value="Cyclic-di-GMP_PDE-like"/>
</dbReference>
<dbReference type="InterPro" id="IPR035919">
    <property type="entry name" value="EAL_sf"/>
</dbReference>
<feature type="domain" description="GGDEF" evidence="4">
    <location>
        <begin position="180"/>
        <end position="312"/>
    </location>
</feature>
<dbReference type="SMART" id="SM00052">
    <property type="entry name" value="EAL"/>
    <property type="match status" value="1"/>
</dbReference>
<sequence length="563" mass="60427">MSHAQVPSALSVLLVEDSPFDSRLLIEALRPATLSGEVVVQTVKRLSLAVAELQRVSFSCVLLDLGLPDGQGVDNVRALREVDNSAAIVVLTGLDDERSATQALQLGAQDYLLKGEIDGERLLKLIRRAVQRNRQTVELEQQLDGSFFQASRDPLTLLPNRPLLLDRARLQLAEARQRDGEFGFACLLLDGLDAARGQYGAVVGDELTRRLAELMAESLRGSDTLARLDQEQFALLVYPLPEPGALIVAAQQLIQRVEALQQIGHCAVQLRLRIGLAVFAGGTESAEELLERARGLAASLPAGRSGLAGLEASEPASATAPALTADAPTVLDGRWQPWVDTETGLCAGLELLPPWPVGAAAPADGAQAVELVLACAHYLGRSWREWAAAGFQAERLALNLPAACLRQRDFPARLQAVLAVYGLPPSQLQLEVEELALRNPLPHRETLLALHALGYGLVLDGDGGDTSLSQLSQIPLAGLKLSRGLLRNLMDDQLQGSSRRYLNALLGAARGLGIAVIATGVDSAETLSALRVIGLRWMQGERLVAPLEAHLVPVQWPRPVRLA</sequence>
<dbReference type="CDD" id="cd00156">
    <property type="entry name" value="REC"/>
    <property type="match status" value="1"/>
</dbReference>
<dbReference type="CDD" id="cd01949">
    <property type="entry name" value="GGDEF"/>
    <property type="match status" value="1"/>
</dbReference>
<dbReference type="GO" id="GO:0071111">
    <property type="term" value="F:cyclic-guanylate-specific phosphodiesterase activity"/>
    <property type="evidence" value="ECO:0007669"/>
    <property type="project" value="InterPro"/>
</dbReference>
<feature type="modified residue" description="4-aspartylphosphate" evidence="1">
    <location>
        <position position="64"/>
    </location>
</feature>
<protein>
    <submittedName>
        <fullName evidence="5">EAL domain-containing protein</fullName>
    </submittedName>
</protein>
<feature type="domain" description="EAL" evidence="3">
    <location>
        <begin position="312"/>
        <end position="560"/>
    </location>
</feature>
<dbReference type="PROSITE" id="PS50883">
    <property type="entry name" value="EAL"/>
    <property type="match status" value="1"/>
</dbReference>
<gene>
    <name evidence="5" type="ORF">ED208_11190</name>
</gene>
<reference evidence="5 6" key="1">
    <citation type="submission" date="2018-10" db="EMBL/GenBank/DDBJ databases">
        <authorList>
            <person name="Chen W.-M."/>
        </authorList>
    </citation>
    <scope>NUCLEOTIDE SEQUENCE [LARGE SCALE GENOMIC DNA]</scope>
    <source>
        <strain evidence="5 6">THS-13</strain>
    </source>
</reference>
<dbReference type="Proteomes" id="UP000282106">
    <property type="component" value="Unassembled WGS sequence"/>
</dbReference>
<keyword evidence="6" id="KW-1185">Reference proteome</keyword>
<feature type="domain" description="Response regulatory" evidence="2">
    <location>
        <begin position="11"/>
        <end position="129"/>
    </location>
</feature>
<dbReference type="Pfam" id="PF00563">
    <property type="entry name" value="EAL"/>
    <property type="match status" value="1"/>
</dbReference>
<comment type="caution">
    <text evidence="5">The sequence shown here is derived from an EMBL/GenBank/DDBJ whole genome shotgun (WGS) entry which is preliminary data.</text>
</comment>
<dbReference type="EMBL" id="RJVO01000004">
    <property type="protein sequence ID" value="ROH89679.1"/>
    <property type="molecule type" value="Genomic_DNA"/>
</dbReference>
<dbReference type="GO" id="GO:0000160">
    <property type="term" value="P:phosphorelay signal transduction system"/>
    <property type="evidence" value="ECO:0007669"/>
    <property type="project" value="InterPro"/>
</dbReference>
<dbReference type="Pfam" id="PF00072">
    <property type="entry name" value="Response_reg"/>
    <property type="match status" value="1"/>
</dbReference>
<evidence type="ECO:0000313" key="5">
    <source>
        <dbReference type="EMBL" id="ROH89679.1"/>
    </source>
</evidence>
<proteinExistence type="predicted"/>
<dbReference type="SMART" id="SM00448">
    <property type="entry name" value="REC"/>
    <property type="match status" value="1"/>
</dbReference>
<evidence type="ECO:0000256" key="1">
    <source>
        <dbReference type="PROSITE-ProRule" id="PRU00169"/>
    </source>
</evidence>
<dbReference type="RefSeq" id="WP_123211976.1">
    <property type="nucleotide sequence ID" value="NZ_RJVO01000004.1"/>
</dbReference>
<dbReference type="CDD" id="cd01948">
    <property type="entry name" value="EAL"/>
    <property type="match status" value="1"/>
</dbReference>
<dbReference type="Gene3D" id="3.20.20.450">
    <property type="entry name" value="EAL domain"/>
    <property type="match status" value="1"/>
</dbReference>
<evidence type="ECO:0000313" key="6">
    <source>
        <dbReference type="Proteomes" id="UP000282106"/>
    </source>
</evidence>
<dbReference type="InterPro" id="IPR043128">
    <property type="entry name" value="Rev_trsase/Diguanyl_cyclase"/>
</dbReference>
<dbReference type="SUPFAM" id="SSF141868">
    <property type="entry name" value="EAL domain-like"/>
    <property type="match status" value="1"/>
</dbReference>
<dbReference type="PANTHER" id="PTHR33121:SF71">
    <property type="entry name" value="OXYGEN SENSOR PROTEIN DOSP"/>
    <property type="match status" value="1"/>
</dbReference>
<organism evidence="5 6">
    <name type="scientific">Stagnimonas aquatica</name>
    <dbReference type="NCBI Taxonomy" id="2689987"/>
    <lineage>
        <taxon>Bacteria</taxon>
        <taxon>Pseudomonadati</taxon>
        <taxon>Pseudomonadota</taxon>
        <taxon>Gammaproteobacteria</taxon>
        <taxon>Nevskiales</taxon>
        <taxon>Nevskiaceae</taxon>
        <taxon>Stagnimonas</taxon>
    </lineage>
</organism>
<evidence type="ECO:0000259" key="3">
    <source>
        <dbReference type="PROSITE" id="PS50883"/>
    </source>
</evidence>